<keyword evidence="5 6" id="KW-0472">Membrane</keyword>
<accession>A0A841STZ0</accession>
<dbReference type="SUPFAM" id="SSF82866">
    <property type="entry name" value="Multidrug efflux transporter AcrB transmembrane domain"/>
    <property type="match status" value="2"/>
</dbReference>
<evidence type="ECO:0000313" key="9">
    <source>
        <dbReference type="Proteomes" id="UP000535838"/>
    </source>
</evidence>
<feature type="transmembrane region" description="Helical" evidence="6">
    <location>
        <begin position="625"/>
        <end position="643"/>
    </location>
</feature>
<protein>
    <submittedName>
        <fullName evidence="8">MMPL family transporter</fullName>
    </submittedName>
</protein>
<evidence type="ECO:0000259" key="7">
    <source>
        <dbReference type="PROSITE" id="PS50156"/>
    </source>
</evidence>
<dbReference type="Pfam" id="PF03176">
    <property type="entry name" value="MMPL"/>
    <property type="match status" value="2"/>
</dbReference>
<dbReference type="PROSITE" id="PS50156">
    <property type="entry name" value="SSD"/>
    <property type="match status" value="1"/>
</dbReference>
<feature type="transmembrane region" description="Helical" evidence="6">
    <location>
        <begin position="171"/>
        <end position="191"/>
    </location>
</feature>
<dbReference type="AlphaFoldDB" id="A0A841STZ0"/>
<keyword evidence="2" id="KW-1003">Cell membrane</keyword>
<feature type="transmembrane region" description="Helical" evidence="6">
    <location>
        <begin position="536"/>
        <end position="557"/>
    </location>
</feature>
<reference evidence="8 9" key="1">
    <citation type="submission" date="2020-08" db="EMBL/GenBank/DDBJ databases">
        <title>Cohnella phylogeny.</title>
        <authorList>
            <person name="Dunlap C."/>
        </authorList>
    </citation>
    <scope>NUCLEOTIDE SEQUENCE [LARGE SCALE GENOMIC DNA]</scope>
    <source>
        <strain evidence="8 9">DSM 25241</strain>
    </source>
</reference>
<dbReference type="Gene3D" id="1.20.1640.10">
    <property type="entry name" value="Multidrug efflux transporter AcrB transmembrane domain"/>
    <property type="match status" value="2"/>
</dbReference>
<name>A0A841STZ0_9BACL</name>
<feature type="transmembrane region" description="Helical" evidence="6">
    <location>
        <begin position="572"/>
        <end position="593"/>
    </location>
</feature>
<feature type="transmembrane region" description="Helical" evidence="6">
    <location>
        <begin position="509"/>
        <end position="529"/>
    </location>
</feature>
<comment type="caution">
    <text evidence="8">The sequence shown here is derived from an EMBL/GenBank/DDBJ whole genome shotgun (WGS) entry which is preliminary data.</text>
</comment>
<dbReference type="InterPro" id="IPR000731">
    <property type="entry name" value="SSD"/>
</dbReference>
<feature type="transmembrane region" description="Helical" evidence="6">
    <location>
        <begin position="270"/>
        <end position="297"/>
    </location>
</feature>
<feature type="transmembrane region" description="Helical" evidence="6">
    <location>
        <begin position="655"/>
        <end position="678"/>
    </location>
</feature>
<evidence type="ECO:0000256" key="6">
    <source>
        <dbReference type="SAM" id="Phobius"/>
    </source>
</evidence>
<keyword evidence="9" id="KW-1185">Reference proteome</keyword>
<dbReference type="Proteomes" id="UP000535838">
    <property type="component" value="Unassembled WGS sequence"/>
</dbReference>
<dbReference type="EMBL" id="JACJVQ010000007">
    <property type="protein sequence ID" value="MBB6634479.1"/>
    <property type="molecule type" value="Genomic_DNA"/>
</dbReference>
<feature type="domain" description="SSD" evidence="7">
    <location>
        <begin position="235"/>
        <end position="326"/>
    </location>
</feature>
<feature type="transmembrane region" description="Helical" evidence="6">
    <location>
        <begin position="229"/>
        <end position="249"/>
    </location>
</feature>
<gene>
    <name evidence="8" type="ORF">H7B67_10170</name>
</gene>
<keyword evidence="3 6" id="KW-0812">Transmembrane</keyword>
<dbReference type="PANTHER" id="PTHR33406">
    <property type="entry name" value="MEMBRANE PROTEIN MJ1562-RELATED"/>
    <property type="match status" value="1"/>
</dbReference>
<feature type="transmembrane region" description="Helical" evidence="6">
    <location>
        <begin position="303"/>
        <end position="327"/>
    </location>
</feature>
<evidence type="ECO:0000256" key="1">
    <source>
        <dbReference type="ARBA" id="ARBA00004651"/>
    </source>
</evidence>
<evidence type="ECO:0000256" key="4">
    <source>
        <dbReference type="ARBA" id="ARBA00022989"/>
    </source>
</evidence>
<comment type="subcellular location">
    <subcellularLocation>
        <location evidence="1">Cell membrane</location>
        <topology evidence="1">Multi-pass membrane protein</topology>
    </subcellularLocation>
</comment>
<feature type="transmembrane region" description="Helical" evidence="6">
    <location>
        <begin position="198"/>
        <end position="217"/>
    </location>
</feature>
<proteinExistence type="predicted"/>
<dbReference type="PANTHER" id="PTHR33406:SF13">
    <property type="entry name" value="MEMBRANE PROTEIN YDFJ"/>
    <property type="match status" value="1"/>
</dbReference>
<evidence type="ECO:0000313" key="8">
    <source>
        <dbReference type="EMBL" id="MBB6634479.1"/>
    </source>
</evidence>
<evidence type="ECO:0000256" key="3">
    <source>
        <dbReference type="ARBA" id="ARBA00022692"/>
    </source>
</evidence>
<organism evidence="8 9">
    <name type="scientific">Cohnella thailandensis</name>
    <dbReference type="NCBI Taxonomy" id="557557"/>
    <lineage>
        <taxon>Bacteria</taxon>
        <taxon>Bacillati</taxon>
        <taxon>Bacillota</taxon>
        <taxon>Bacilli</taxon>
        <taxon>Bacillales</taxon>
        <taxon>Paenibacillaceae</taxon>
        <taxon>Cohnella</taxon>
    </lineage>
</organism>
<evidence type="ECO:0000256" key="5">
    <source>
        <dbReference type="ARBA" id="ARBA00023136"/>
    </source>
</evidence>
<feature type="transmembrane region" description="Helical" evidence="6">
    <location>
        <begin position="360"/>
        <end position="379"/>
    </location>
</feature>
<sequence length="710" mass="75169">MAKLLYRIGKWCVRRPLAVILIWVLLLGGAAALGTIFKGPISNEMSIPGTKGQDALDLLNKEFPQATGGTIRIIFAAGEGTLDEASNSQAIQKTLEELRKDQAVLNVADPFQSGTISPDKTIGYADVIYNVAATEVSEDSKEHVQEAIGISREAGVQTELGGDVQMSELEILGVSELIGIAFAFLVLIITFKSFLAAGLPLVTALVGVGIGMMLVYYSANFFSITSTGTILAVMLGIAVGIDYALFIISRHRQQMAEGVEAKESIARANATAGSAVIFAGLTVIIALAGLSIVNIPFLTVMGLAGAFTVLIAVIVAVTLLPSILGLAGAKLAPKAKKQASSPKSGKKPFAYQWAKFASRYPIPVVIVVVALLVIIALPARHMELGLPDNGAKPLDSTERKGYDLLSQGFGPGFNGPLVVVVKGSGSGDIAQEAAAEADKIKQLPNVAVVSPPIPNQTGDLALLSVIPLTGPNDKETKQLVHGIRGIDEKLMVTGTTALNIDISEKLNDAFPIFGAAIVVLAFILLTLVFRSLLVPIKAILGFVLSIISTLGAVVFIFQDGHLADVFDVSNPGVILCFLPILLTGVLFGLAMDYEVFLVSRMREEFTHKGHAKNAIVDGMGLSGRVVTAAGLIMIFVFGSFIFVDDPMIKVMGFSLTAGVLIDAFLVRMTLVPAIMALLGRSAWYLPKWLGRILPNVDIEGDSIRKELEQA</sequence>
<dbReference type="InterPro" id="IPR050545">
    <property type="entry name" value="Mycobact_MmpL"/>
</dbReference>
<keyword evidence="4 6" id="KW-1133">Transmembrane helix</keyword>
<dbReference type="RefSeq" id="WP_185119719.1">
    <property type="nucleotide sequence ID" value="NZ_JACJVQ010000007.1"/>
</dbReference>
<dbReference type="GO" id="GO:0005886">
    <property type="term" value="C:plasma membrane"/>
    <property type="evidence" value="ECO:0007669"/>
    <property type="project" value="UniProtKB-SubCell"/>
</dbReference>
<evidence type="ECO:0000256" key="2">
    <source>
        <dbReference type="ARBA" id="ARBA00022475"/>
    </source>
</evidence>
<dbReference type="InterPro" id="IPR004869">
    <property type="entry name" value="MMPL_dom"/>
</dbReference>